<accession>A0A7G2CGV7</accession>
<keyword evidence="3" id="KW-1185">Reference proteome</keyword>
<feature type="region of interest" description="Disordered" evidence="1">
    <location>
        <begin position="113"/>
        <end position="135"/>
    </location>
</feature>
<organism evidence="2 3">
    <name type="scientific">Angomonas deanei</name>
    <dbReference type="NCBI Taxonomy" id="59799"/>
    <lineage>
        <taxon>Eukaryota</taxon>
        <taxon>Discoba</taxon>
        <taxon>Euglenozoa</taxon>
        <taxon>Kinetoplastea</taxon>
        <taxon>Metakinetoplastina</taxon>
        <taxon>Trypanosomatida</taxon>
        <taxon>Trypanosomatidae</taxon>
        <taxon>Strigomonadinae</taxon>
        <taxon>Angomonas</taxon>
    </lineage>
</organism>
<proteinExistence type="predicted"/>
<reference evidence="2 3" key="1">
    <citation type="submission" date="2020-08" db="EMBL/GenBank/DDBJ databases">
        <authorList>
            <person name="Newling K."/>
            <person name="Davey J."/>
            <person name="Forrester S."/>
        </authorList>
    </citation>
    <scope>NUCLEOTIDE SEQUENCE [LARGE SCALE GENOMIC DNA]</scope>
    <source>
        <strain evidence="3">Crithidia deanei Carvalho (ATCC PRA-265)</strain>
    </source>
</reference>
<evidence type="ECO:0000313" key="3">
    <source>
        <dbReference type="Proteomes" id="UP000515908"/>
    </source>
</evidence>
<sequence>MSEAEEAQPALPEVAPEEKENTLVQPEPTMEEPSNKIEHTSPPTEEVDETKIEEKPPQSKVQPDKVEEESNADIPVVYNRKAKRYKRGRAHTLLPDSPVFVQHADLRRTLVNGEAKDTGSSISHSGRSATRKLAQPIELVEKDDKTTGKVTFPTAPYATAEDVLNSLEEWKSSTPLLYAKLLWKYTPEALLQLALERSHPSFTVKEEEKMTIKREDVELPPPTE</sequence>
<feature type="compositionally biased region" description="Polar residues" evidence="1">
    <location>
        <begin position="118"/>
        <end position="128"/>
    </location>
</feature>
<gene>
    <name evidence="2" type="ORF">ADEAN_000560000</name>
</gene>
<dbReference type="EMBL" id="LR877154">
    <property type="protein sequence ID" value="CAD2218114.1"/>
    <property type="molecule type" value="Genomic_DNA"/>
</dbReference>
<dbReference type="AlphaFoldDB" id="A0A7G2CGV7"/>
<evidence type="ECO:0000256" key="1">
    <source>
        <dbReference type="SAM" id="MobiDB-lite"/>
    </source>
</evidence>
<protein>
    <submittedName>
        <fullName evidence="2">Uncharacterized protein</fullName>
    </submittedName>
</protein>
<evidence type="ECO:0000313" key="2">
    <source>
        <dbReference type="EMBL" id="CAD2218114.1"/>
    </source>
</evidence>
<dbReference type="Proteomes" id="UP000515908">
    <property type="component" value="Chromosome 10"/>
</dbReference>
<name>A0A7G2CGV7_9TRYP</name>
<dbReference type="VEuPathDB" id="TriTrypDB:ADEAN_000560000"/>
<feature type="region of interest" description="Disordered" evidence="1">
    <location>
        <begin position="1"/>
        <end position="73"/>
    </location>
</feature>
<feature type="compositionally biased region" description="Basic and acidic residues" evidence="1">
    <location>
        <begin position="49"/>
        <end position="65"/>
    </location>
</feature>